<name>A0A6L9XUI9_9MICO</name>
<dbReference type="AlphaFoldDB" id="A0A6L9XUI9"/>
<evidence type="ECO:0000259" key="2">
    <source>
        <dbReference type="Pfam" id="PF12688"/>
    </source>
</evidence>
<accession>A0A6L9XUI9</accession>
<reference evidence="3 4" key="1">
    <citation type="journal article" date="2014" name="J. Microbiol.">
        <title>Diaminobutyricibacter tongyongensis gen. nov., sp. nov. and Homoserinibacter gongjuensis gen. nov., sp. nov. belong to the family Microbacteriaceae.</title>
        <authorList>
            <person name="Kim S.J."/>
            <person name="Ahn J.H."/>
            <person name="Weon H.Y."/>
            <person name="Hamada M."/>
            <person name="Suzuki K."/>
            <person name="Kwon S.W."/>
        </authorList>
    </citation>
    <scope>NUCLEOTIDE SEQUENCE [LARGE SCALE GENOMIC DNA]</scope>
    <source>
        <strain evidence="3 4">NBRC 108724</strain>
    </source>
</reference>
<protein>
    <submittedName>
        <fullName evidence="3">Tetratricopeptide repeat protein</fullName>
    </submittedName>
</protein>
<evidence type="ECO:0000313" key="4">
    <source>
        <dbReference type="Proteomes" id="UP000474967"/>
    </source>
</evidence>
<dbReference type="PROSITE" id="PS50005">
    <property type="entry name" value="TPR"/>
    <property type="match status" value="1"/>
</dbReference>
<dbReference type="InterPro" id="IPR041656">
    <property type="entry name" value="TPR_5"/>
</dbReference>
<feature type="repeat" description="TPR" evidence="1">
    <location>
        <begin position="79"/>
        <end position="112"/>
    </location>
</feature>
<dbReference type="SUPFAM" id="SSF48452">
    <property type="entry name" value="TPR-like"/>
    <property type="match status" value="1"/>
</dbReference>
<keyword evidence="4" id="KW-1185">Reference proteome</keyword>
<dbReference type="InterPro" id="IPR019734">
    <property type="entry name" value="TPR_rpt"/>
</dbReference>
<sequence>MTSTDPALERQLREIFDARDRENMQPTIEAFLAVLAEHPDDAAVLYEVGGSYDTAGEEETALGYYERAMSEGLEGDILRRCLLQYGSTLRALGRYDESLAALDRALALFPASPSVRMWHALSLHAAGRSDAAVAELMELAIDEVRTPDLVRYEAAVRGNAAYLRDLDSASIRSSGR</sequence>
<organism evidence="3 4">
    <name type="scientific">Leifsonia tongyongensis</name>
    <dbReference type="NCBI Taxonomy" id="1268043"/>
    <lineage>
        <taxon>Bacteria</taxon>
        <taxon>Bacillati</taxon>
        <taxon>Actinomycetota</taxon>
        <taxon>Actinomycetes</taxon>
        <taxon>Micrococcales</taxon>
        <taxon>Microbacteriaceae</taxon>
        <taxon>Leifsonia</taxon>
    </lineage>
</organism>
<feature type="domain" description="Tetratrico peptide repeat group 5" evidence="2">
    <location>
        <begin position="44"/>
        <end position="160"/>
    </location>
</feature>
<keyword evidence="1" id="KW-0802">TPR repeat</keyword>
<dbReference type="EMBL" id="JAAGWY010000001">
    <property type="protein sequence ID" value="NEN05053.1"/>
    <property type="molecule type" value="Genomic_DNA"/>
</dbReference>
<comment type="caution">
    <text evidence="3">The sequence shown here is derived from an EMBL/GenBank/DDBJ whole genome shotgun (WGS) entry which is preliminary data.</text>
</comment>
<dbReference type="InterPro" id="IPR011990">
    <property type="entry name" value="TPR-like_helical_dom_sf"/>
</dbReference>
<dbReference type="Gene3D" id="1.25.40.10">
    <property type="entry name" value="Tetratricopeptide repeat domain"/>
    <property type="match status" value="1"/>
</dbReference>
<gene>
    <name evidence="3" type="ORF">G3T36_04130</name>
</gene>
<dbReference type="RefSeq" id="WP_163288125.1">
    <property type="nucleotide sequence ID" value="NZ_JAAGWY010000001.1"/>
</dbReference>
<dbReference type="Proteomes" id="UP000474967">
    <property type="component" value="Unassembled WGS sequence"/>
</dbReference>
<dbReference type="Pfam" id="PF12688">
    <property type="entry name" value="TPR_5"/>
    <property type="match status" value="1"/>
</dbReference>
<evidence type="ECO:0000313" key="3">
    <source>
        <dbReference type="EMBL" id="NEN05053.1"/>
    </source>
</evidence>
<evidence type="ECO:0000256" key="1">
    <source>
        <dbReference type="PROSITE-ProRule" id="PRU00339"/>
    </source>
</evidence>
<proteinExistence type="predicted"/>